<dbReference type="RefSeq" id="WP_007208849.1">
    <property type="nucleotide sequence ID" value="NZ_GL622241.1"/>
</dbReference>
<dbReference type="EMBL" id="AEPV01000071">
    <property type="protein sequence ID" value="EFU73251.1"/>
    <property type="molecule type" value="Genomic_DNA"/>
</dbReference>
<name>E6LHJ6_ENTI1</name>
<comment type="caution">
    <text evidence="1">The sequence shown here is derived from an EMBL/GenBank/DDBJ whole genome shotgun (WGS) entry which is preliminary data.</text>
</comment>
<evidence type="ECO:0000313" key="2">
    <source>
        <dbReference type="Proteomes" id="UP000010296"/>
    </source>
</evidence>
<dbReference type="PATRIC" id="fig|888064.11.peg.237"/>
<protein>
    <recommendedName>
        <fullName evidence="3">Hydrolase, NUDIX family</fullName>
    </recommendedName>
</protein>
<proteinExistence type="predicted"/>
<dbReference type="Proteomes" id="UP000010296">
    <property type="component" value="Unassembled WGS sequence"/>
</dbReference>
<reference evidence="1 2" key="1">
    <citation type="submission" date="2010-12" db="EMBL/GenBank/DDBJ databases">
        <authorList>
            <person name="Muzny D."/>
            <person name="Qin X."/>
            <person name="Deng J."/>
            <person name="Jiang H."/>
            <person name="Liu Y."/>
            <person name="Qu J."/>
            <person name="Song X.-Z."/>
            <person name="Zhang L."/>
            <person name="Thornton R."/>
            <person name="Coyle M."/>
            <person name="Francisco L."/>
            <person name="Jackson L."/>
            <person name="Javaid M."/>
            <person name="Korchina V."/>
            <person name="Kovar C."/>
            <person name="Mata R."/>
            <person name="Mathew T."/>
            <person name="Ngo R."/>
            <person name="Nguyen L."/>
            <person name="Nguyen N."/>
            <person name="Okwuonu G."/>
            <person name="Ongeri F."/>
            <person name="Pham C."/>
            <person name="Simmons D."/>
            <person name="Wilczek-Boney K."/>
            <person name="Hale W."/>
            <person name="Jakkamsetti A."/>
            <person name="Pham P."/>
            <person name="Ruth R."/>
            <person name="San Lucas F."/>
            <person name="Warren J."/>
            <person name="Zhang J."/>
            <person name="Zhao Z."/>
            <person name="Zhou C."/>
            <person name="Zhu D."/>
            <person name="Lee S."/>
            <person name="Bess C."/>
            <person name="Blankenburg K."/>
            <person name="Forbes L."/>
            <person name="Fu Q."/>
            <person name="Gubbala S."/>
            <person name="Hirani K."/>
            <person name="Jayaseelan J.C."/>
            <person name="Lara F."/>
            <person name="Munidasa M."/>
            <person name="Palculict T."/>
            <person name="Patil S."/>
            <person name="Pu L.-L."/>
            <person name="Saada N."/>
            <person name="Tang L."/>
            <person name="Weissenberger G."/>
            <person name="Zhu Y."/>
            <person name="Hemphill L."/>
            <person name="Shang Y."/>
            <person name="Youmans B."/>
            <person name="Ayvaz T."/>
            <person name="Ross M."/>
            <person name="Santibanez J."/>
            <person name="Aqrawi P."/>
            <person name="Gross S."/>
            <person name="Joshi V."/>
            <person name="Fowler G."/>
            <person name="Nazareth L."/>
            <person name="Reid J."/>
            <person name="Worley K."/>
            <person name="Petrosino J."/>
            <person name="Highlander S."/>
            <person name="Gibbs R."/>
        </authorList>
    </citation>
    <scope>NUCLEOTIDE SEQUENCE [LARGE SCALE GENOMIC DNA]</scope>
    <source>
        <strain evidence="2">DSM 15952 / CCUG 50447 / LMG 22039 / TP 1.5</strain>
    </source>
</reference>
<evidence type="ECO:0000313" key="1">
    <source>
        <dbReference type="EMBL" id="EFU73251.1"/>
    </source>
</evidence>
<organism evidence="1 2">
    <name type="scientific">Enterococcus italicus (strain DSM 15952 / CCUG 50447 / LMG 22039 / TP 1.5)</name>
    <dbReference type="NCBI Taxonomy" id="888064"/>
    <lineage>
        <taxon>Bacteria</taxon>
        <taxon>Bacillati</taxon>
        <taxon>Bacillota</taxon>
        <taxon>Bacilli</taxon>
        <taxon>Lactobacillales</taxon>
        <taxon>Enterococcaceae</taxon>
        <taxon>Enterococcus</taxon>
    </lineage>
</organism>
<gene>
    <name evidence="1" type="ORF">HMPREF9088_1836</name>
</gene>
<dbReference type="eggNOG" id="ENOG50337JK">
    <property type="taxonomic scope" value="Bacteria"/>
</dbReference>
<dbReference type="STRING" id="888064.HMPREF9088_1836"/>
<accession>E6LHJ6</accession>
<evidence type="ECO:0008006" key="3">
    <source>
        <dbReference type="Google" id="ProtNLM"/>
    </source>
</evidence>
<dbReference type="AlphaFoldDB" id="E6LHJ6"/>
<sequence length="122" mass="13751">MIKKKWIAGIVMLTQLDGTKLFLIKQEQGKMHLVSTPGSAEKTGLASILEVLKEEANIEISRLKLLELTNGVIAGTNVPLFVFELDEQVDVPNQLPEGYLWQSFGQMQKVIQKFEIEGMPYF</sequence>
<keyword evidence="2" id="KW-1185">Reference proteome</keyword>
<dbReference type="HOGENOM" id="CLU_161210_0_0_9"/>